<dbReference type="RefSeq" id="WP_092565294.1">
    <property type="nucleotide sequence ID" value="NZ_FNQV01000012.1"/>
</dbReference>
<accession>A0A1H4CA85</accession>
<evidence type="ECO:0000313" key="3">
    <source>
        <dbReference type="EMBL" id="SEA57284.1"/>
    </source>
</evidence>
<keyword evidence="2" id="KW-0732">Signal</keyword>
<name>A0A1H4CA85_9ACTO</name>
<reference evidence="4" key="1">
    <citation type="submission" date="2016-10" db="EMBL/GenBank/DDBJ databases">
        <authorList>
            <person name="Varghese N."/>
            <person name="Submissions S."/>
        </authorList>
    </citation>
    <scope>NUCLEOTIDE SEQUENCE [LARGE SCALE GENOMIC DNA]</scope>
    <source>
        <strain evidence="4">KPR-1</strain>
    </source>
</reference>
<sequence length="444" mass="47016">MKSHLRYLTVAGASALAITLAACSGATPPADGASPATETTVAEASSTDETEAAATEAAAERPDSKKKKGDLWTADDKAVEITETIKVTGDEPDAVAEGRLKLNEDAEPIEKVGEREEDLVALLGEDSALLRSMPSLKGAKEPNDCQLIIRTGGKDEVIEAPDGQGRQARTCGPVSASESHIAWVETKAGENVDWTYFVYDRETQKVAAVHEETGVPGGGSDTWGSGPRMSVIGERVYFEKPAEGEGKEGVFDIASTNLAGEDLSRAAQGSNPFNYGERIGFVQWPSVIEEGNTEPGFALQNYDAEGTILVPFLQGNFGQLTQAPIVSTAPGMATAILITPEGENSKIILYNPDDETAQVFDPGEKAQPHDVWLNDELLVFTGGSGLDKDFVFDRGENKLYTVKAAESGAGAFLNGSTVGVTIDDERPGREDFGRVVTGTWQAAG</sequence>
<dbReference type="EMBL" id="FNQV01000012">
    <property type="protein sequence ID" value="SEA57284.1"/>
    <property type="molecule type" value="Genomic_DNA"/>
</dbReference>
<protein>
    <recommendedName>
        <fullName evidence="5">Lipoprotein</fullName>
    </recommendedName>
</protein>
<feature type="compositionally biased region" description="Low complexity" evidence="1">
    <location>
        <begin position="33"/>
        <end position="45"/>
    </location>
</feature>
<keyword evidence="4" id="KW-1185">Reference proteome</keyword>
<feature type="region of interest" description="Disordered" evidence="1">
    <location>
        <begin position="27"/>
        <end position="70"/>
    </location>
</feature>
<dbReference type="AlphaFoldDB" id="A0A1H4CA85"/>
<evidence type="ECO:0000313" key="4">
    <source>
        <dbReference type="Proteomes" id="UP000199288"/>
    </source>
</evidence>
<evidence type="ECO:0000256" key="1">
    <source>
        <dbReference type="SAM" id="MobiDB-lite"/>
    </source>
</evidence>
<dbReference type="Proteomes" id="UP000199288">
    <property type="component" value="Unassembled WGS sequence"/>
</dbReference>
<dbReference type="PROSITE" id="PS51257">
    <property type="entry name" value="PROKAR_LIPOPROTEIN"/>
    <property type="match status" value="1"/>
</dbReference>
<evidence type="ECO:0000256" key="2">
    <source>
        <dbReference type="SAM" id="SignalP"/>
    </source>
</evidence>
<evidence type="ECO:0008006" key="5">
    <source>
        <dbReference type="Google" id="ProtNLM"/>
    </source>
</evidence>
<gene>
    <name evidence="3" type="ORF">SAMN02910418_01897</name>
</gene>
<feature type="chain" id="PRO_5039389234" description="Lipoprotein" evidence="2">
    <location>
        <begin position="27"/>
        <end position="444"/>
    </location>
</feature>
<proteinExistence type="predicted"/>
<organism evidence="3 4">
    <name type="scientific">Bowdeniella nasicola</name>
    <dbReference type="NCBI Taxonomy" id="208480"/>
    <lineage>
        <taxon>Bacteria</taxon>
        <taxon>Bacillati</taxon>
        <taxon>Actinomycetota</taxon>
        <taxon>Actinomycetes</taxon>
        <taxon>Actinomycetales</taxon>
        <taxon>Actinomycetaceae</taxon>
        <taxon>Bowdeniella</taxon>
    </lineage>
</organism>
<feature type="signal peptide" evidence="2">
    <location>
        <begin position="1"/>
        <end position="26"/>
    </location>
</feature>